<organism evidence="1">
    <name type="scientific">marine metagenome</name>
    <dbReference type="NCBI Taxonomy" id="408172"/>
    <lineage>
        <taxon>unclassified sequences</taxon>
        <taxon>metagenomes</taxon>
        <taxon>ecological metagenomes</taxon>
    </lineage>
</organism>
<dbReference type="EMBL" id="UINC01059478">
    <property type="protein sequence ID" value="SVB82934.1"/>
    <property type="molecule type" value="Genomic_DNA"/>
</dbReference>
<dbReference type="SUPFAM" id="SSF51419">
    <property type="entry name" value="PLP-binding barrel"/>
    <property type="match status" value="1"/>
</dbReference>
<name>A0A382H6L8_9ZZZZ</name>
<dbReference type="Gene3D" id="3.20.20.10">
    <property type="entry name" value="Alanine racemase"/>
    <property type="match status" value="1"/>
</dbReference>
<feature type="non-terminal residue" evidence="1">
    <location>
        <position position="32"/>
    </location>
</feature>
<evidence type="ECO:0000313" key="1">
    <source>
        <dbReference type="EMBL" id="SVB82934.1"/>
    </source>
</evidence>
<dbReference type="AlphaFoldDB" id="A0A382H6L8"/>
<accession>A0A382H6L8</accession>
<dbReference type="InterPro" id="IPR029066">
    <property type="entry name" value="PLP-binding_barrel"/>
</dbReference>
<protein>
    <submittedName>
        <fullName evidence="1">Uncharacterized protein</fullName>
    </submittedName>
</protein>
<sequence>MQDILPLINHGHIHFGENKVQEAIEKWTNIKN</sequence>
<reference evidence="1" key="1">
    <citation type="submission" date="2018-05" db="EMBL/GenBank/DDBJ databases">
        <authorList>
            <person name="Lanie J.A."/>
            <person name="Ng W.-L."/>
            <person name="Kazmierczak K.M."/>
            <person name="Andrzejewski T.M."/>
            <person name="Davidsen T.M."/>
            <person name="Wayne K.J."/>
            <person name="Tettelin H."/>
            <person name="Glass J.I."/>
            <person name="Rusch D."/>
            <person name="Podicherti R."/>
            <person name="Tsui H.-C.T."/>
            <person name="Winkler M.E."/>
        </authorList>
    </citation>
    <scope>NUCLEOTIDE SEQUENCE</scope>
</reference>
<proteinExistence type="predicted"/>
<gene>
    <name evidence="1" type="ORF">METZ01_LOCUS235788</name>
</gene>